<organism evidence="1 2">
    <name type="scientific">Thermaurantimonas aggregans</name>
    <dbReference type="NCBI Taxonomy" id="2173829"/>
    <lineage>
        <taxon>Bacteria</taxon>
        <taxon>Pseudomonadati</taxon>
        <taxon>Bacteroidota</taxon>
        <taxon>Flavobacteriia</taxon>
        <taxon>Flavobacteriales</taxon>
        <taxon>Schleiferiaceae</taxon>
        <taxon>Thermaurantimonas</taxon>
    </lineage>
</organism>
<protein>
    <recommendedName>
        <fullName evidence="3">TonB-dependent receptor</fullName>
    </recommendedName>
</protein>
<dbReference type="InterPro" id="IPR008969">
    <property type="entry name" value="CarboxyPept-like_regulatory"/>
</dbReference>
<gene>
    <name evidence="1" type="ORF">JCM31826_09570</name>
</gene>
<sequence>MGFSQVFAVRGFIYNDSRTPLPLENLHILNIRTGKGTISLSNGYFQLNAQVGDTLKITGLGYKNHYLYIDDTYRAEIVKVMLTEKATELAQVDVTGYRLTTNNPRAMEIKQPLLPADKDIRAPGRSRATLASPIDYLYQMFSSRHRQLEELERIAERDEFIDRLDLGNNREILLELTGLDQEGLRMLIFYCQMSEEKIYSSSDYELIASMLDCYRSFKLRRMFMDKK</sequence>
<keyword evidence="2" id="KW-1185">Reference proteome</keyword>
<dbReference type="Proteomes" id="UP000286715">
    <property type="component" value="Unassembled WGS sequence"/>
</dbReference>
<reference evidence="1 2" key="1">
    <citation type="submission" date="2018-11" db="EMBL/GenBank/DDBJ databases">
        <title>Schleiferia aggregans sp. nov., a moderately thermophilic heterotrophic bacterium isolated from microbial mats at a terrestrial hot spring.</title>
        <authorList>
            <person name="Iino T."/>
            <person name="Ohkuma M."/>
            <person name="Haruta S."/>
        </authorList>
    </citation>
    <scope>NUCLEOTIDE SEQUENCE [LARGE SCALE GENOMIC DNA]</scope>
    <source>
        <strain evidence="1 2">LA</strain>
    </source>
</reference>
<dbReference type="EMBL" id="BHZE01000007">
    <property type="protein sequence ID" value="GCD77475.1"/>
    <property type="molecule type" value="Genomic_DNA"/>
</dbReference>
<name>A0A401XKB1_9FLAO</name>
<dbReference type="SUPFAM" id="SSF49464">
    <property type="entry name" value="Carboxypeptidase regulatory domain-like"/>
    <property type="match status" value="1"/>
</dbReference>
<evidence type="ECO:0008006" key="3">
    <source>
        <dbReference type="Google" id="ProtNLM"/>
    </source>
</evidence>
<evidence type="ECO:0000313" key="2">
    <source>
        <dbReference type="Proteomes" id="UP000286715"/>
    </source>
</evidence>
<evidence type="ECO:0000313" key="1">
    <source>
        <dbReference type="EMBL" id="GCD77475.1"/>
    </source>
</evidence>
<comment type="caution">
    <text evidence="1">The sequence shown here is derived from an EMBL/GenBank/DDBJ whole genome shotgun (WGS) entry which is preliminary data.</text>
</comment>
<proteinExistence type="predicted"/>
<accession>A0A401XKB1</accession>
<dbReference type="AlphaFoldDB" id="A0A401XKB1"/>